<organism evidence="3 4">
    <name type="scientific">Prosthecobacter vanneervenii</name>
    <dbReference type="NCBI Taxonomy" id="48466"/>
    <lineage>
        <taxon>Bacteria</taxon>
        <taxon>Pseudomonadati</taxon>
        <taxon>Verrucomicrobiota</taxon>
        <taxon>Verrucomicrobiia</taxon>
        <taxon>Verrucomicrobiales</taxon>
        <taxon>Verrucomicrobiaceae</taxon>
        <taxon>Prosthecobacter</taxon>
    </lineage>
</organism>
<dbReference type="RefSeq" id="WP_184337949.1">
    <property type="nucleotide sequence ID" value="NZ_JACHIG010000001.1"/>
</dbReference>
<feature type="region of interest" description="Disordered" evidence="1">
    <location>
        <begin position="67"/>
        <end position="106"/>
    </location>
</feature>
<keyword evidence="4" id="KW-1185">Reference proteome</keyword>
<evidence type="ECO:0000256" key="1">
    <source>
        <dbReference type="SAM" id="MobiDB-lite"/>
    </source>
</evidence>
<gene>
    <name evidence="3" type="ORF">HNQ65_000556</name>
</gene>
<evidence type="ECO:0000313" key="3">
    <source>
        <dbReference type="EMBL" id="MBB5031002.1"/>
    </source>
</evidence>
<dbReference type="EMBL" id="JACHIG010000001">
    <property type="protein sequence ID" value="MBB5031002.1"/>
    <property type="molecule type" value="Genomic_DNA"/>
</dbReference>
<reference evidence="3 4" key="1">
    <citation type="submission" date="2020-08" db="EMBL/GenBank/DDBJ databases">
        <title>Genomic Encyclopedia of Type Strains, Phase IV (KMG-IV): sequencing the most valuable type-strain genomes for metagenomic binning, comparative biology and taxonomic classification.</title>
        <authorList>
            <person name="Goeker M."/>
        </authorList>
    </citation>
    <scope>NUCLEOTIDE SEQUENCE [LARGE SCALE GENOMIC DNA]</scope>
    <source>
        <strain evidence="3 4">DSM 12252</strain>
    </source>
</reference>
<keyword evidence="2" id="KW-0812">Transmembrane</keyword>
<keyword evidence="2" id="KW-0472">Membrane</keyword>
<feature type="transmembrane region" description="Helical" evidence="2">
    <location>
        <begin position="28"/>
        <end position="52"/>
    </location>
</feature>
<protein>
    <submittedName>
        <fullName evidence="3">Cytoskeletal protein RodZ</fullName>
    </submittedName>
</protein>
<keyword evidence="2" id="KW-1133">Transmembrane helix</keyword>
<feature type="compositionally biased region" description="Low complexity" evidence="1">
    <location>
        <begin position="74"/>
        <end position="85"/>
    </location>
</feature>
<evidence type="ECO:0000313" key="4">
    <source>
        <dbReference type="Proteomes" id="UP000590740"/>
    </source>
</evidence>
<dbReference type="AlphaFoldDB" id="A0A7W7Y7S6"/>
<dbReference type="Proteomes" id="UP000590740">
    <property type="component" value="Unassembled WGS sequence"/>
</dbReference>
<accession>A0A7W7Y7S6</accession>
<evidence type="ECO:0000256" key="2">
    <source>
        <dbReference type="SAM" id="Phobius"/>
    </source>
</evidence>
<name>A0A7W7Y7S6_9BACT</name>
<comment type="caution">
    <text evidence="3">The sequence shown here is derived from an EMBL/GenBank/DDBJ whole genome shotgun (WGS) entry which is preliminary data.</text>
</comment>
<sequence length="106" mass="12515">MHSLNPFFSRPEGGTMKIPREWAEASDWFVLFTLGTLFFLLGAFAMWAWLIWRRTTKPEPHMQLLMELEEEEAAASQERQTTAQEQEPDTRAPWEQSPDWWKKADS</sequence>
<proteinExistence type="predicted"/>